<protein>
    <recommendedName>
        <fullName evidence="3">S-adenosyl methyltransferase</fullName>
    </recommendedName>
</protein>
<dbReference type="EMBL" id="CP021121">
    <property type="protein sequence ID" value="ARQ67470.1"/>
    <property type="molecule type" value="Genomic_DNA"/>
</dbReference>
<sequence length="270" mass="29485">MNETGFSAEQIDTTRAHPARMYDYFLGGQDNYEVDREAAERIMRLLPDIEMAARENRGFLRRATRAVARRGIGQIIDVGTGIPTSPNTHEIARAVNPDVRVAYVDNDPIVSTYAGAKLVNDGNAAFALADLRDPKAVLDSPAVARLIDFGQPVALLLVAILHFVDDAADPAGIVRALTEPLAPGSVLVLSHGTMDFHDPERIDRVREVYADSTANLTPRPRNEIAAYFDGFDIIDPPGLVQPPFWQPDAPVPDDPMLRGLGFYCGVGVKR</sequence>
<organism evidence="1 2">
    <name type="scientific">Streptomyces marincola</name>
    <dbReference type="NCBI Taxonomy" id="2878388"/>
    <lineage>
        <taxon>Bacteria</taxon>
        <taxon>Bacillati</taxon>
        <taxon>Actinomycetota</taxon>
        <taxon>Actinomycetes</taxon>
        <taxon>Kitasatosporales</taxon>
        <taxon>Streptomycetaceae</taxon>
        <taxon>Streptomyces</taxon>
    </lineage>
</organism>
<evidence type="ECO:0008006" key="3">
    <source>
        <dbReference type="Google" id="ProtNLM"/>
    </source>
</evidence>
<dbReference type="SUPFAM" id="SSF53335">
    <property type="entry name" value="S-adenosyl-L-methionine-dependent methyltransferases"/>
    <property type="match status" value="1"/>
</dbReference>
<proteinExistence type="predicted"/>
<evidence type="ECO:0000313" key="2">
    <source>
        <dbReference type="Proteomes" id="UP000194218"/>
    </source>
</evidence>
<evidence type="ECO:0000313" key="1">
    <source>
        <dbReference type="EMBL" id="ARQ67470.1"/>
    </source>
</evidence>
<reference evidence="1 2" key="1">
    <citation type="submission" date="2017-05" db="EMBL/GenBank/DDBJ databases">
        <title>Complete genome sequence of Streptomyces sp. SCSIO 03032 revealed the diverse biosynthetic pathways for its bioactive secondary metabolites.</title>
        <authorList>
            <person name="Ma L."/>
            <person name="Zhu Y."/>
            <person name="Zhang W."/>
            <person name="Zhang G."/>
            <person name="Tian X."/>
            <person name="Zhang S."/>
            <person name="Zhang C."/>
        </authorList>
    </citation>
    <scope>NUCLEOTIDE SEQUENCE [LARGE SCALE GENOMIC DNA]</scope>
    <source>
        <strain evidence="1 2">SCSIO 03032</strain>
    </source>
</reference>
<dbReference type="InterPro" id="IPR029063">
    <property type="entry name" value="SAM-dependent_MTases_sf"/>
</dbReference>
<gene>
    <name evidence="1" type="ORF">CAG99_00190</name>
</gene>
<keyword evidence="2" id="KW-1185">Reference proteome</keyword>
<dbReference type="Gene3D" id="3.40.50.150">
    <property type="entry name" value="Vaccinia Virus protein VP39"/>
    <property type="match status" value="1"/>
</dbReference>
<dbReference type="KEGG" id="smao:CAG99_00190"/>
<dbReference type="AlphaFoldDB" id="A0A1W7CSV0"/>
<dbReference type="Pfam" id="PF04672">
    <property type="entry name" value="Methyltransf_19"/>
    <property type="match status" value="1"/>
</dbReference>
<dbReference type="PIRSF" id="PIRSF017393">
    <property type="entry name" value="MTase_SAV2177"/>
    <property type="match status" value="1"/>
</dbReference>
<dbReference type="Proteomes" id="UP000194218">
    <property type="component" value="Chromosome"/>
</dbReference>
<name>A0A1W7CSV0_9ACTN</name>
<accession>A0A1W7CSV0</accession>
<dbReference type="InterPro" id="IPR006764">
    <property type="entry name" value="SAM_dep_MeTrfase_SAV2177_type"/>
</dbReference>
<dbReference type="RefSeq" id="WP_255307895.1">
    <property type="nucleotide sequence ID" value="NZ_CP021121.1"/>
</dbReference>